<evidence type="ECO:0008006" key="4">
    <source>
        <dbReference type="Google" id="ProtNLM"/>
    </source>
</evidence>
<accession>A0AAD3Y7A7</accession>
<feature type="region of interest" description="Disordered" evidence="1">
    <location>
        <begin position="1"/>
        <end position="29"/>
    </location>
</feature>
<proteinExistence type="predicted"/>
<name>A0AAD3Y7A7_NEPGR</name>
<feature type="compositionally biased region" description="Polar residues" evidence="1">
    <location>
        <begin position="145"/>
        <end position="154"/>
    </location>
</feature>
<dbReference type="Pfam" id="PF14223">
    <property type="entry name" value="Retrotran_gag_2"/>
    <property type="match status" value="1"/>
</dbReference>
<dbReference type="PANTHER" id="PTHR47481:SF22">
    <property type="entry name" value="RETROTRANSPOSON GAG DOMAIN-CONTAINING PROTEIN"/>
    <property type="match status" value="1"/>
</dbReference>
<feature type="region of interest" description="Disordered" evidence="1">
    <location>
        <begin position="144"/>
        <end position="163"/>
    </location>
</feature>
<evidence type="ECO:0000313" key="2">
    <source>
        <dbReference type="EMBL" id="GMH29834.1"/>
    </source>
</evidence>
<protein>
    <recommendedName>
        <fullName evidence="4">Retrovirus-related Pol polyprotein from transposon TNT 1-94</fullName>
    </recommendedName>
</protein>
<dbReference type="AlphaFoldDB" id="A0AAD3Y7A7"/>
<sequence length="163" mass="18513">MDRITSSLAGEGEEYLNERMNNQSTEKERRQEVLDLTDSAEVWEKLESQYKSKSLATRVHIKKQFYGLRLSKDGSFEKHLDDFNRIVTQMSTLDDVIKEEDKALVLLASLPASYNHIVTTLLFGKDTLKLDEVIASLLMNESRRSQGTSTSSHSEVLVIESKG</sequence>
<dbReference type="EMBL" id="BSYO01000037">
    <property type="protein sequence ID" value="GMH29834.1"/>
    <property type="molecule type" value="Genomic_DNA"/>
</dbReference>
<dbReference type="Proteomes" id="UP001279734">
    <property type="component" value="Unassembled WGS sequence"/>
</dbReference>
<reference evidence="2" key="1">
    <citation type="submission" date="2023-05" db="EMBL/GenBank/DDBJ databases">
        <title>Nepenthes gracilis genome sequencing.</title>
        <authorList>
            <person name="Fukushima K."/>
        </authorList>
    </citation>
    <scope>NUCLEOTIDE SEQUENCE</scope>
    <source>
        <strain evidence="2">SING2019-196</strain>
    </source>
</reference>
<dbReference type="PANTHER" id="PTHR47481">
    <property type="match status" value="1"/>
</dbReference>
<evidence type="ECO:0000256" key="1">
    <source>
        <dbReference type="SAM" id="MobiDB-lite"/>
    </source>
</evidence>
<gene>
    <name evidence="2" type="ORF">Nepgr_031677</name>
</gene>
<keyword evidence="3" id="KW-1185">Reference proteome</keyword>
<comment type="caution">
    <text evidence="2">The sequence shown here is derived from an EMBL/GenBank/DDBJ whole genome shotgun (WGS) entry which is preliminary data.</text>
</comment>
<evidence type="ECO:0000313" key="3">
    <source>
        <dbReference type="Proteomes" id="UP001279734"/>
    </source>
</evidence>
<organism evidence="2 3">
    <name type="scientific">Nepenthes gracilis</name>
    <name type="common">Slender pitcher plant</name>
    <dbReference type="NCBI Taxonomy" id="150966"/>
    <lineage>
        <taxon>Eukaryota</taxon>
        <taxon>Viridiplantae</taxon>
        <taxon>Streptophyta</taxon>
        <taxon>Embryophyta</taxon>
        <taxon>Tracheophyta</taxon>
        <taxon>Spermatophyta</taxon>
        <taxon>Magnoliopsida</taxon>
        <taxon>eudicotyledons</taxon>
        <taxon>Gunneridae</taxon>
        <taxon>Pentapetalae</taxon>
        <taxon>Caryophyllales</taxon>
        <taxon>Nepenthaceae</taxon>
        <taxon>Nepenthes</taxon>
    </lineage>
</organism>